<proteinExistence type="inferred from homology"/>
<comment type="caution">
    <text evidence="14">The sequence shown here is derived from an EMBL/GenBank/DDBJ whole genome shotgun (WGS) entry which is preliminary data.</text>
</comment>
<comment type="subcellular location">
    <subcellularLocation>
        <location evidence="1">Cell membrane</location>
        <topology evidence="1">Single-pass membrane protein</topology>
    </subcellularLocation>
</comment>
<organism evidence="14 15">
    <name type="scientific">Staphylococcus borealis</name>
    <dbReference type="NCBI Taxonomy" id="2742203"/>
    <lineage>
        <taxon>Bacteria</taxon>
        <taxon>Bacillati</taxon>
        <taxon>Bacillota</taxon>
        <taxon>Bacilli</taxon>
        <taxon>Bacillales</taxon>
        <taxon>Staphylococcaceae</taxon>
        <taxon>Staphylococcus</taxon>
    </lineage>
</organism>
<comment type="similarity">
    <text evidence="11">Belongs to the acyltransferase CrtO family.</text>
</comment>
<evidence type="ECO:0000256" key="8">
    <source>
        <dbReference type="ARBA" id="ARBA00023136"/>
    </source>
</evidence>
<evidence type="ECO:0000256" key="4">
    <source>
        <dbReference type="ARBA" id="ARBA00022692"/>
    </source>
</evidence>
<keyword evidence="5" id="KW-0732">Signal</keyword>
<evidence type="ECO:0000256" key="12">
    <source>
        <dbReference type="ARBA" id="ARBA00023667"/>
    </source>
</evidence>
<evidence type="ECO:0000256" key="1">
    <source>
        <dbReference type="ARBA" id="ARBA00004162"/>
    </source>
</evidence>
<comment type="function">
    <text evidence="13">Catalyzes the acylation of glycosyl-4,4'-diaponeurosporenoate, i.e. the esterification of glucose at the C6'' position with the carboxyl group of the C(15) fatty acid 12-methyltetradecanoic acid, to yield staphyloxanthin. This is the last step in the biosynthesis of this orange pigment, present in most staphylococci strains.</text>
</comment>
<evidence type="ECO:0000256" key="11">
    <source>
        <dbReference type="ARBA" id="ARBA00023603"/>
    </source>
</evidence>
<evidence type="ECO:0000256" key="9">
    <source>
        <dbReference type="ARBA" id="ARBA00023315"/>
    </source>
</evidence>
<accession>A0ABX2LGT9</accession>
<keyword evidence="3" id="KW-0808">Transferase</keyword>
<evidence type="ECO:0000256" key="5">
    <source>
        <dbReference type="ARBA" id="ARBA00022729"/>
    </source>
</evidence>
<evidence type="ECO:0000256" key="2">
    <source>
        <dbReference type="ARBA" id="ARBA00022475"/>
    </source>
</evidence>
<keyword evidence="7" id="KW-1133">Transmembrane helix</keyword>
<name>A0ABX2LGT9_9STAP</name>
<dbReference type="EMBL" id="JABVEG010000001">
    <property type="protein sequence ID" value="NUI81521.1"/>
    <property type="molecule type" value="Genomic_DNA"/>
</dbReference>
<sequence length="161" mass="19543">MSLWKVLNLGLIHSVFWTTTQLSISHLMLRCPSSFFVKYDKVFTIWSWEKNGALWNTLLRINKWKRFIPEGARFNHHIYNKKRLASFKLEDIHIMIVEMRRAELVHWLSMIPVIIFVKAPKYIQFINMSYVICANLPIILTQRYNRPRLELYYQRRVKRSE</sequence>
<evidence type="ECO:0000256" key="7">
    <source>
        <dbReference type="ARBA" id="ARBA00022989"/>
    </source>
</evidence>
<keyword evidence="9 14" id="KW-0012">Acyltransferase</keyword>
<evidence type="ECO:0000313" key="14">
    <source>
        <dbReference type="EMBL" id="NUI81521.1"/>
    </source>
</evidence>
<keyword evidence="15" id="KW-1185">Reference proteome</keyword>
<keyword evidence="4" id="KW-0812">Transmembrane</keyword>
<evidence type="ECO:0000313" key="15">
    <source>
        <dbReference type="Proteomes" id="UP000610527"/>
    </source>
</evidence>
<gene>
    <name evidence="14" type="ORF">HUN84_01930</name>
</gene>
<evidence type="ECO:0000256" key="6">
    <source>
        <dbReference type="ARBA" id="ARBA00022746"/>
    </source>
</evidence>
<dbReference type="GO" id="GO:0016746">
    <property type="term" value="F:acyltransferase activity"/>
    <property type="evidence" value="ECO:0007669"/>
    <property type="project" value="UniProtKB-KW"/>
</dbReference>
<keyword evidence="6" id="KW-0125">Carotenoid biosynthesis</keyword>
<dbReference type="InterPro" id="IPR044021">
    <property type="entry name" value="CrtO"/>
</dbReference>
<keyword evidence="2" id="KW-1003">Cell membrane</keyword>
<evidence type="ECO:0000256" key="13">
    <source>
        <dbReference type="ARBA" id="ARBA00025324"/>
    </source>
</evidence>
<dbReference type="Pfam" id="PF18927">
    <property type="entry name" value="CrtO"/>
    <property type="match status" value="1"/>
</dbReference>
<evidence type="ECO:0000256" key="10">
    <source>
        <dbReference type="ARBA" id="ARBA00023588"/>
    </source>
</evidence>
<dbReference type="Proteomes" id="UP000610527">
    <property type="component" value="Unassembled WGS sequence"/>
</dbReference>
<dbReference type="RefSeq" id="WP_053028865.1">
    <property type="nucleotide sequence ID" value="NZ_CUEE01000001.1"/>
</dbReference>
<reference evidence="14 15" key="1">
    <citation type="submission" date="2020-06" db="EMBL/GenBank/DDBJ databases">
        <title>Staphylococcus borealis sp. nov. -A novel member of the Staphylococcaceae family isolated from skin and blood in humans.</title>
        <authorList>
            <person name="Pain M."/>
            <person name="Wolden R."/>
            <person name="Jaen-Luchoro D."/>
            <person name="Salva-Serra F."/>
            <person name="Iglesias B.P."/>
            <person name="Karlsson R."/>
            <person name="Klingenberg C."/>
            <person name="Cavanagh J.P."/>
        </authorList>
    </citation>
    <scope>NUCLEOTIDE SEQUENCE [LARGE SCALE GENOMIC DNA]</scope>
    <source>
        <strain evidence="14 15">58-22</strain>
    </source>
</reference>
<keyword evidence="8" id="KW-0472">Membrane</keyword>
<comment type="pathway">
    <text evidence="10">Carotenoid biosynthesis; staphyloxanthin biosynthesis; staphyloxanthin from farnesyl diphosphate: step 5/5.</text>
</comment>
<evidence type="ECO:0000256" key="3">
    <source>
        <dbReference type="ARBA" id="ARBA00022679"/>
    </source>
</evidence>
<dbReference type="GeneID" id="74185354"/>
<protein>
    <recommendedName>
        <fullName evidence="12">Glycosyl-4,4'-diaponeurosporenoate acyltransferase</fullName>
    </recommendedName>
</protein>